<reference evidence="2 3" key="1">
    <citation type="submission" date="2024-08" db="EMBL/GenBank/DDBJ databases">
        <title>Two novel Cytobacillus novel species.</title>
        <authorList>
            <person name="Liu G."/>
        </authorList>
    </citation>
    <scope>NUCLEOTIDE SEQUENCE [LARGE SCALE GENOMIC DNA]</scope>
    <source>
        <strain evidence="2 3">FJAT-54145</strain>
    </source>
</reference>
<dbReference type="InterPro" id="IPR000182">
    <property type="entry name" value="GNAT_dom"/>
</dbReference>
<dbReference type="InterPro" id="IPR050276">
    <property type="entry name" value="MshD_Acetyltransferase"/>
</dbReference>
<name>A0ABW6KCZ9_9BACI</name>
<dbReference type="Gene3D" id="3.40.630.30">
    <property type="match status" value="1"/>
</dbReference>
<dbReference type="Proteomes" id="UP001601059">
    <property type="component" value="Unassembled WGS sequence"/>
</dbReference>
<dbReference type="PANTHER" id="PTHR43617">
    <property type="entry name" value="L-AMINO ACID N-ACETYLTRANSFERASE"/>
    <property type="match status" value="1"/>
</dbReference>
<dbReference type="CDD" id="cd04301">
    <property type="entry name" value="NAT_SF"/>
    <property type="match status" value="1"/>
</dbReference>
<feature type="domain" description="N-acetyltransferase" evidence="1">
    <location>
        <begin position="1"/>
        <end position="167"/>
    </location>
</feature>
<evidence type="ECO:0000259" key="1">
    <source>
        <dbReference type="PROSITE" id="PS51186"/>
    </source>
</evidence>
<evidence type="ECO:0000313" key="3">
    <source>
        <dbReference type="Proteomes" id="UP001601059"/>
    </source>
</evidence>
<proteinExistence type="predicted"/>
<sequence>MDIRKGEISDLEQIMRLVNQTVELMKAEGNDQWKDDYPKDEDFLLDIKLDALFVAEQNGQIIGGITVDQVEAEEYQEVSWRKEGEDAFVFHRLAVDPNIRGRGIASELIKFAERWSIEKGIYYMKTDTYSLNVKAQRLFEKNGYMKVGQIYFEGREHPFYCYDKILEK</sequence>
<dbReference type="Pfam" id="PF00583">
    <property type="entry name" value="Acetyltransf_1"/>
    <property type="match status" value="1"/>
</dbReference>
<keyword evidence="2" id="KW-0808">Transferase</keyword>
<dbReference type="EC" id="2.3.-.-" evidence="2"/>
<keyword evidence="2" id="KW-0012">Acyltransferase</keyword>
<dbReference type="RefSeq" id="WP_389362024.1">
    <property type="nucleotide sequence ID" value="NZ_JBIACK010000008.1"/>
</dbReference>
<accession>A0ABW6KCZ9</accession>
<organism evidence="2 3">
    <name type="scientific">Cytobacillus spartinae</name>
    <dbReference type="NCBI Taxonomy" id="3299023"/>
    <lineage>
        <taxon>Bacteria</taxon>
        <taxon>Bacillati</taxon>
        <taxon>Bacillota</taxon>
        <taxon>Bacilli</taxon>
        <taxon>Bacillales</taxon>
        <taxon>Bacillaceae</taxon>
        <taxon>Cytobacillus</taxon>
    </lineage>
</organism>
<dbReference type="PROSITE" id="PS51186">
    <property type="entry name" value="GNAT"/>
    <property type="match status" value="1"/>
</dbReference>
<keyword evidence="3" id="KW-1185">Reference proteome</keyword>
<dbReference type="SUPFAM" id="SSF55729">
    <property type="entry name" value="Acyl-CoA N-acyltransferases (Nat)"/>
    <property type="match status" value="1"/>
</dbReference>
<gene>
    <name evidence="2" type="ORF">ACFYKX_15775</name>
</gene>
<dbReference type="PANTHER" id="PTHR43617:SF22">
    <property type="entry name" value="L-AMINO ACID N-ACETYLTRANSFERASE AAAT"/>
    <property type="match status" value="1"/>
</dbReference>
<comment type="caution">
    <text evidence="2">The sequence shown here is derived from an EMBL/GenBank/DDBJ whole genome shotgun (WGS) entry which is preliminary data.</text>
</comment>
<dbReference type="InterPro" id="IPR016181">
    <property type="entry name" value="Acyl_CoA_acyltransferase"/>
</dbReference>
<evidence type="ECO:0000313" key="2">
    <source>
        <dbReference type="EMBL" id="MFE8702056.1"/>
    </source>
</evidence>
<dbReference type="GO" id="GO:0016746">
    <property type="term" value="F:acyltransferase activity"/>
    <property type="evidence" value="ECO:0007669"/>
    <property type="project" value="UniProtKB-KW"/>
</dbReference>
<dbReference type="EMBL" id="JBIACK010000008">
    <property type="protein sequence ID" value="MFE8702056.1"/>
    <property type="molecule type" value="Genomic_DNA"/>
</dbReference>
<protein>
    <submittedName>
        <fullName evidence="2">GNAT family N-acetyltransferase</fullName>
        <ecNumber evidence="2">2.3.-.-</ecNumber>
    </submittedName>
</protein>